<dbReference type="PANTHER" id="PTHR43391:SF91">
    <property type="entry name" value="OS04G0390700 PROTEIN"/>
    <property type="match status" value="1"/>
</dbReference>
<dbReference type="RefSeq" id="WP_326506611.1">
    <property type="nucleotide sequence ID" value="NZ_JAWIIV010000008.1"/>
</dbReference>
<keyword evidence="2" id="KW-0560">Oxidoreductase</keyword>
<organism evidence="4 5">
    <name type="scientific">Noviherbaspirillum album</name>
    <dbReference type="NCBI Taxonomy" id="3080276"/>
    <lineage>
        <taxon>Bacteria</taxon>
        <taxon>Pseudomonadati</taxon>
        <taxon>Pseudomonadota</taxon>
        <taxon>Betaproteobacteria</taxon>
        <taxon>Burkholderiales</taxon>
        <taxon>Oxalobacteraceae</taxon>
        <taxon>Noviherbaspirillum</taxon>
    </lineage>
</organism>
<accession>A0ABU6J8C1</accession>
<dbReference type="NCBIfam" id="NF006117">
    <property type="entry name" value="PRK08264.1-3"/>
    <property type="match status" value="1"/>
</dbReference>
<name>A0ABU6J8C1_9BURK</name>
<evidence type="ECO:0000256" key="1">
    <source>
        <dbReference type="ARBA" id="ARBA00006484"/>
    </source>
</evidence>
<comment type="similarity">
    <text evidence="1 3">Belongs to the short-chain dehydrogenases/reductases (SDR) family.</text>
</comment>
<dbReference type="Gene3D" id="3.40.50.720">
    <property type="entry name" value="NAD(P)-binding Rossmann-like Domain"/>
    <property type="match status" value="1"/>
</dbReference>
<protein>
    <submittedName>
        <fullName evidence="4">SDR family oxidoreductase</fullName>
    </submittedName>
</protein>
<evidence type="ECO:0000313" key="4">
    <source>
        <dbReference type="EMBL" id="MEC4719902.1"/>
    </source>
</evidence>
<sequence length="231" mass="24280">MKLQGATVLITGANRGLGLAFAREALVRGARKVYAAARDPSQVTLPGVTPVRLDVTKPDEVENAARECPDVTVVINNAGIAGFDSVTGADAEEVLNRYFETNVLGVARVSRAFAPVLKRNGGGALLNVLSVASWKSSPMLGAYSVSKAAAWGLTNALRNDLRLQNTQVTGLHVGLIDTDLTRDIDAPKSSPDTIVSRALDAFEQGAGEVLADDVTRQVKLGLSLEPAVYLG</sequence>
<gene>
    <name evidence="4" type="ORF">RY831_12140</name>
</gene>
<dbReference type="Proteomes" id="UP001352263">
    <property type="component" value="Unassembled WGS sequence"/>
</dbReference>
<dbReference type="NCBIfam" id="NF006119">
    <property type="entry name" value="PRK08264.1-5"/>
    <property type="match status" value="1"/>
</dbReference>
<keyword evidence="5" id="KW-1185">Reference proteome</keyword>
<dbReference type="SUPFAM" id="SSF51735">
    <property type="entry name" value="NAD(P)-binding Rossmann-fold domains"/>
    <property type="match status" value="1"/>
</dbReference>
<evidence type="ECO:0000256" key="3">
    <source>
        <dbReference type="RuleBase" id="RU000363"/>
    </source>
</evidence>
<dbReference type="InterPro" id="IPR020904">
    <property type="entry name" value="Sc_DH/Rdtase_CS"/>
</dbReference>
<dbReference type="PROSITE" id="PS00061">
    <property type="entry name" value="ADH_SHORT"/>
    <property type="match status" value="1"/>
</dbReference>
<dbReference type="PRINTS" id="PR00081">
    <property type="entry name" value="GDHRDH"/>
</dbReference>
<dbReference type="InterPro" id="IPR002347">
    <property type="entry name" value="SDR_fam"/>
</dbReference>
<dbReference type="InterPro" id="IPR036291">
    <property type="entry name" value="NAD(P)-bd_dom_sf"/>
</dbReference>
<evidence type="ECO:0000256" key="2">
    <source>
        <dbReference type="ARBA" id="ARBA00023002"/>
    </source>
</evidence>
<reference evidence="4 5" key="1">
    <citation type="submission" date="2023-10" db="EMBL/GenBank/DDBJ databases">
        <title>Noviherbaspirillum sp. CPCC 100848 genome assembly.</title>
        <authorList>
            <person name="Li X.Y."/>
            <person name="Fang X.M."/>
        </authorList>
    </citation>
    <scope>NUCLEOTIDE SEQUENCE [LARGE SCALE GENOMIC DNA]</scope>
    <source>
        <strain evidence="4 5">CPCC 100848</strain>
    </source>
</reference>
<dbReference type="EMBL" id="JAWIIV010000008">
    <property type="protein sequence ID" value="MEC4719902.1"/>
    <property type="molecule type" value="Genomic_DNA"/>
</dbReference>
<comment type="caution">
    <text evidence="4">The sequence shown here is derived from an EMBL/GenBank/DDBJ whole genome shotgun (WGS) entry which is preliminary data.</text>
</comment>
<evidence type="ECO:0000313" key="5">
    <source>
        <dbReference type="Proteomes" id="UP001352263"/>
    </source>
</evidence>
<dbReference type="PANTHER" id="PTHR43391">
    <property type="entry name" value="RETINOL DEHYDROGENASE-RELATED"/>
    <property type="match status" value="1"/>
</dbReference>
<dbReference type="Pfam" id="PF00106">
    <property type="entry name" value="adh_short"/>
    <property type="match status" value="1"/>
</dbReference>
<dbReference type="PRINTS" id="PR00080">
    <property type="entry name" value="SDRFAMILY"/>
</dbReference>
<proteinExistence type="inferred from homology"/>